<dbReference type="PANTHER" id="PTHR48105">
    <property type="entry name" value="THIOREDOXIN REDUCTASE 1-RELATED-RELATED"/>
    <property type="match status" value="1"/>
</dbReference>
<keyword evidence="3" id="KW-0560">Oxidoreductase</keyword>
<organism evidence="7 8">
    <name type="scientific">miscellaneous Crenarchaeota group-1 archaeon SG8-32-3</name>
    <dbReference type="NCBI Taxonomy" id="1685125"/>
    <lineage>
        <taxon>Archaea</taxon>
        <taxon>Candidatus Bathyarchaeota</taxon>
        <taxon>MCG-1</taxon>
    </lineage>
</organism>
<sequence>MESWELIVIGAGAAGLAAGIYGARSGLKTLVIDEKMAGGTAADAPIVENYPGFPHITGGELAQKMALHCKKAGANIHEIETVTALDLTSEQKIVKTTRREYEAKSLIIATGSHYREIGVKGEKEFRGRGVSYCGVCDGPFFKGKRVLVIGGGNSAATTTLYLSGIAAEVLMVHRRGAFRAEDALVKDVDSKENVQIFLNTEVREIKGNKLVSAVVLYDNKANATKEIAVDAVFVQIGEAPNSQIACEAGLEVNEHGYIKADVFQRTSVAGVYAAGDVTSHPAKQVGTAVGQGITAALEAYGYIRRPYYRR</sequence>
<evidence type="ECO:0000259" key="6">
    <source>
        <dbReference type="Pfam" id="PF07992"/>
    </source>
</evidence>
<accession>A0A0M0BV20</accession>
<dbReference type="SUPFAM" id="SSF51905">
    <property type="entry name" value="FAD/NAD(P)-binding domain"/>
    <property type="match status" value="1"/>
</dbReference>
<evidence type="ECO:0000256" key="1">
    <source>
        <dbReference type="ARBA" id="ARBA00022630"/>
    </source>
</evidence>
<keyword evidence="5" id="KW-0676">Redox-active center</keyword>
<dbReference type="AlphaFoldDB" id="A0A0M0BV20"/>
<dbReference type="InterPro" id="IPR008255">
    <property type="entry name" value="Pyr_nucl-diS_OxRdtase_2_AS"/>
</dbReference>
<dbReference type="InterPro" id="IPR023753">
    <property type="entry name" value="FAD/NAD-binding_dom"/>
</dbReference>
<feature type="domain" description="FAD/NAD(P)-binding" evidence="6">
    <location>
        <begin position="5"/>
        <end position="292"/>
    </location>
</feature>
<dbReference type="EMBL" id="LFWV01000001">
    <property type="protein sequence ID" value="KON32448.1"/>
    <property type="molecule type" value="Genomic_DNA"/>
</dbReference>
<evidence type="ECO:0000256" key="4">
    <source>
        <dbReference type="ARBA" id="ARBA00023157"/>
    </source>
</evidence>
<evidence type="ECO:0000256" key="3">
    <source>
        <dbReference type="ARBA" id="ARBA00023002"/>
    </source>
</evidence>
<evidence type="ECO:0000256" key="2">
    <source>
        <dbReference type="ARBA" id="ARBA00022827"/>
    </source>
</evidence>
<keyword evidence="1" id="KW-0285">Flavoprotein</keyword>
<dbReference type="PATRIC" id="fig|1685125.3.peg.650"/>
<dbReference type="PRINTS" id="PR00368">
    <property type="entry name" value="FADPNR"/>
</dbReference>
<dbReference type="Pfam" id="PF07992">
    <property type="entry name" value="Pyr_redox_2"/>
    <property type="match status" value="1"/>
</dbReference>
<dbReference type="InterPro" id="IPR036188">
    <property type="entry name" value="FAD/NAD-bd_sf"/>
</dbReference>
<evidence type="ECO:0000313" key="7">
    <source>
        <dbReference type="EMBL" id="KON32448.1"/>
    </source>
</evidence>
<dbReference type="PRINTS" id="PR00469">
    <property type="entry name" value="PNDRDTASEII"/>
</dbReference>
<dbReference type="PROSITE" id="PS00573">
    <property type="entry name" value="PYRIDINE_REDOX_2"/>
    <property type="match status" value="1"/>
</dbReference>
<comment type="caution">
    <text evidence="7">The sequence shown here is derived from an EMBL/GenBank/DDBJ whole genome shotgun (WGS) entry which is preliminary data.</text>
</comment>
<reference evidence="8" key="1">
    <citation type="submission" date="2015-06" db="EMBL/GenBank/DDBJ databases">
        <title>New insights into the roles of widespread benthic archaea in carbon and nitrogen cycling.</title>
        <authorList>
            <person name="Lazar C.S."/>
            <person name="Baker B.J."/>
            <person name="Seitz K.W."/>
            <person name="Hyde A.S."/>
            <person name="Dick G.J."/>
            <person name="Hinrichs K.-U."/>
            <person name="Teske A.P."/>
        </authorList>
    </citation>
    <scope>NUCLEOTIDE SEQUENCE [LARGE SCALE GENOMIC DNA]</scope>
</reference>
<dbReference type="GO" id="GO:0016668">
    <property type="term" value="F:oxidoreductase activity, acting on a sulfur group of donors, NAD(P) as acceptor"/>
    <property type="evidence" value="ECO:0007669"/>
    <property type="project" value="UniProtKB-ARBA"/>
</dbReference>
<dbReference type="Gene3D" id="3.50.50.60">
    <property type="entry name" value="FAD/NAD(P)-binding domain"/>
    <property type="match status" value="2"/>
</dbReference>
<dbReference type="InterPro" id="IPR050097">
    <property type="entry name" value="Ferredoxin-NADP_redctase_2"/>
</dbReference>
<protein>
    <recommendedName>
        <fullName evidence="6">FAD/NAD(P)-binding domain-containing protein</fullName>
    </recommendedName>
</protein>
<name>A0A0M0BV20_9ARCH</name>
<proteinExistence type="predicted"/>
<dbReference type="Proteomes" id="UP000054016">
    <property type="component" value="Unassembled WGS sequence"/>
</dbReference>
<evidence type="ECO:0000256" key="5">
    <source>
        <dbReference type="ARBA" id="ARBA00023284"/>
    </source>
</evidence>
<evidence type="ECO:0000313" key="8">
    <source>
        <dbReference type="Proteomes" id="UP000054016"/>
    </source>
</evidence>
<keyword evidence="4" id="KW-1015">Disulfide bond</keyword>
<keyword evidence="2" id="KW-0274">FAD</keyword>
<gene>
    <name evidence="7" type="ORF">AC478_00005</name>
</gene>